<evidence type="ECO:0000256" key="5">
    <source>
        <dbReference type="ARBA" id="ARBA00022723"/>
    </source>
</evidence>
<comment type="similarity">
    <text evidence="3">Belongs to the HARBI1 family.</text>
</comment>
<feature type="domain" description="DDE Tnp4" evidence="8">
    <location>
        <begin position="11"/>
        <end position="159"/>
    </location>
</feature>
<sequence>MWHFPNCLGAIDGKHINIQCPINSGSTFYNYKGSHSIVLLALVDADYKFIAIDVGAYGRNSDDGIFSNSAIGQKLNGKTFNVPESAPLIDNEEPQPYVIVGEEAFLPKPYLLRLYSRHHIGGNEPNKNFNYRLSKARRVVENAFGISVARWRCLRRYPEVQPEFVWERKAKWQR</sequence>
<evidence type="ECO:0000256" key="4">
    <source>
        <dbReference type="ARBA" id="ARBA00022722"/>
    </source>
</evidence>
<dbReference type="InterPro" id="IPR027806">
    <property type="entry name" value="HARBI1_dom"/>
</dbReference>
<dbReference type="Proteomes" id="UP001162164">
    <property type="component" value="Unassembled WGS sequence"/>
</dbReference>
<protein>
    <recommendedName>
        <fullName evidence="8">DDE Tnp4 domain-containing protein</fullName>
    </recommendedName>
</protein>
<accession>A0ABQ9JVX6</accession>
<evidence type="ECO:0000256" key="6">
    <source>
        <dbReference type="ARBA" id="ARBA00022801"/>
    </source>
</evidence>
<reference evidence="9" key="1">
    <citation type="journal article" date="2023" name="Insect Mol. Biol.">
        <title>Genome sequencing provides insights into the evolution of gene families encoding plant cell wall-degrading enzymes in longhorned beetles.</title>
        <authorList>
            <person name="Shin N.R."/>
            <person name="Okamura Y."/>
            <person name="Kirsch R."/>
            <person name="Pauchet Y."/>
        </authorList>
    </citation>
    <scope>NUCLEOTIDE SEQUENCE</scope>
    <source>
        <strain evidence="9">MMC_N1</strain>
    </source>
</reference>
<evidence type="ECO:0000313" key="9">
    <source>
        <dbReference type="EMBL" id="KAJ8982001.1"/>
    </source>
</evidence>
<keyword evidence="10" id="KW-1185">Reference proteome</keyword>
<keyword evidence="5" id="KW-0479">Metal-binding</keyword>
<comment type="subcellular location">
    <subcellularLocation>
        <location evidence="2">Nucleus</location>
    </subcellularLocation>
</comment>
<gene>
    <name evidence="9" type="ORF">NQ317_004088</name>
</gene>
<evidence type="ECO:0000259" key="8">
    <source>
        <dbReference type="Pfam" id="PF13359"/>
    </source>
</evidence>
<name>A0ABQ9JVX6_9CUCU</name>
<dbReference type="PANTHER" id="PTHR22930:SF269">
    <property type="entry name" value="NUCLEASE HARBI1-LIKE PROTEIN"/>
    <property type="match status" value="1"/>
</dbReference>
<evidence type="ECO:0000256" key="3">
    <source>
        <dbReference type="ARBA" id="ARBA00006958"/>
    </source>
</evidence>
<keyword evidence="4" id="KW-0540">Nuclease</keyword>
<organism evidence="9 10">
    <name type="scientific">Molorchus minor</name>
    <dbReference type="NCBI Taxonomy" id="1323400"/>
    <lineage>
        <taxon>Eukaryota</taxon>
        <taxon>Metazoa</taxon>
        <taxon>Ecdysozoa</taxon>
        <taxon>Arthropoda</taxon>
        <taxon>Hexapoda</taxon>
        <taxon>Insecta</taxon>
        <taxon>Pterygota</taxon>
        <taxon>Neoptera</taxon>
        <taxon>Endopterygota</taxon>
        <taxon>Coleoptera</taxon>
        <taxon>Polyphaga</taxon>
        <taxon>Cucujiformia</taxon>
        <taxon>Chrysomeloidea</taxon>
        <taxon>Cerambycidae</taxon>
        <taxon>Lamiinae</taxon>
        <taxon>Monochamini</taxon>
        <taxon>Molorchus</taxon>
    </lineage>
</organism>
<comment type="cofactor">
    <cofactor evidence="1">
        <name>a divalent metal cation</name>
        <dbReference type="ChEBI" id="CHEBI:60240"/>
    </cofactor>
</comment>
<keyword evidence="7" id="KW-0539">Nucleus</keyword>
<comment type="caution">
    <text evidence="9">The sequence shown here is derived from an EMBL/GenBank/DDBJ whole genome shotgun (WGS) entry which is preliminary data.</text>
</comment>
<keyword evidence="6" id="KW-0378">Hydrolase</keyword>
<dbReference type="InterPro" id="IPR045249">
    <property type="entry name" value="HARBI1-like"/>
</dbReference>
<dbReference type="Pfam" id="PF13359">
    <property type="entry name" value="DDE_Tnp_4"/>
    <property type="match status" value="1"/>
</dbReference>
<evidence type="ECO:0000256" key="7">
    <source>
        <dbReference type="ARBA" id="ARBA00023242"/>
    </source>
</evidence>
<proteinExistence type="inferred from homology"/>
<dbReference type="EMBL" id="JAPWTJ010000151">
    <property type="protein sequence ID" value="KAJ8982001.1"/>
    <property type="molecule type" value="Genomic_DNA"/>
</dbReference>
<evidence type="ECO:0000256" key="1">
    <source>
        <dbReference type="ARBA" id="ARBA00001968"/>
    </source>
</evidence>
<dbReference type="PANTHER" id="PTHR22930">
    <property type="match status" value="1"/>
</dbReference>
<evidence type="ECO:0000256" key="2">
    <source>
        <dbReference type="ARBA" id="ARBA00004123"/>
    </source>
</evidence>
<evidence type="ECO:0000313" key="10">
    <source>
        <dbReference type="Proteomes" id="UP001162164"/>
    </source>
</evidence>